<dbReference type="InterPro" id="IPR036844">
    <property type="entry name" value="Hint_dom_sf"/>
</dbReference>
<dbReference type="RefSeq" id="WP_143265117.1">
    <property type="nucleotide sequence ID" value="NZ_JADBEG010000001.1"/>
</dbReference>
<gene>
    <name evidence="3" type="ORF">H4696_003448</name>
</gene>
<sequence length="2263" mass="240216">MRTFSRTSRRVRVVAGAVVVVLLGAGQQAVAAPATASGWHGLGWDLPALQATNSVDVQPGGLRTPPVAAAAAATPSASWLAAATADVALPPVAAGAPASKAASALPVTVARSGRDVATGKQASHAAGSVRVDVLGKAEADRSGVQGTLVRLSRLSGDTAGPLDLDVDYRSFAAAYGGDYGSRLQLFTYPACVLTTPDVPECRQKTPLLSHNDSKAGHVSGQVGFAAAETSALVAAEAGDKGDGGDFKATDLKPSGSWSSGGSTGAFTYSYPLKTPAGPSGTGPALSLDYSSDAVDGLTSATNNQASAIGDGWSLSGGGFIERSYKSCADDLGGNNGQNKLNGDLCWFSDNATLSFGGASDMLVHDKNDAKSWHTKIDKGAKIEKLANAANGAQGGEAWKVTTADGTQYFFGLNHLPGWQQGNPETRSTWTEPVYGNNTGEPCNHTAFADSLCANTAWRWNLDYSVDTHGNATAFYYDVENNAYAVNGNTTTSTAYTRGGYLSRVEYGFNTRVANVYTTPPARVVFGTAERCLPTSTFTCDPALLTKDNATRWPDVPFDRICATGVKCLNASPTFFSRKRYTTITSQVTDGAGGWKPVVSWALAQSFPTPGSGGSPALWLDSVTETGQAGVTSTRPAISLPPTKFHGVAKANRVNTTTGYTALTRQRIDSVTNSTGGVTAVTYAEPECVTGVKMPAAPEGNTLACYPIYWTPGGATDPIIDWFNKFPVTEVKEDGNTVLSQQTVTHYDYLGGAAWHHDDNPLVNPNYRTWSQFRGYGTVKTTKGAATGDPSGPRTVTETRYLRGMDGTPVPSYWGESVTDLDQYAGFVREELTYLDGKVIEEKLSDPWRSQDATATDTDGFQSFYTGTSAQRTRTWIEATQQWRVSRKKSTFGDYGLEVATENAGVLVGDTPAPDQVTCTTTTYLPNLGAWLLNAVQRSQTFTGTCDTPVTSANIISDTKNSFDTTAFGTPPTVGDVTATDVLDSWPAGGAEQFQSPAHTATFDNYGRNLTVADHRNLPTRTVYTPATGGPVTRIATTTPQISATNQKTFTSVKELDPVSGAILAETDNSGLRTDAAYDPLARLTSVWSPGHSKAKNEPASTTYAYTVTADAGKVSSVATKTLLANGSYATSYALVDGLGRTVQTQTPTPYAQGGRLITDTLYDSQGRTYITHNAYWNGASGPSATLQVVQHNAVPNSTFTTFDSAGRTTGSAFVLNGAEQWRTTTRYDGDRAVTIPPAGGIATAVVTNGLGQNIRTVQYHDRDHTGPNDPADVTSYTYTPAGQLATVTDATGKNVWTTTYDLRGRKTSATDPDTGATSYTYDEVDRLATTTDAQHRTLAYSYDNLGRKTGEYQNTVTGTKLADWTYDTVLAGQPSGSTHYVGGRAYSTAVTGYDTAGRVTGVSYTIPAFETGLGGTYSFGTTYDPLSGAVATTSSPARGGLPAETIFHDYGSLGQPSKLSTAVVGGSPLILVSNTQYNPQAQVLRTDFQDPVNPHQVSVTNTYENGTGRLATTLAQRATTAGHDVTNRTYTYRPDDNLTKLADTPQDGTADVQCFQYDWSQRLTGAWTPNSGDCAPEPAVGGLGGAAKYWTSWDYDTSGNRTRQVQHTTGGDATTTTTYPAPGDPRPHAAQAVTGPGGTTGNTYFDDGRTKTRGPDTGGQSFAYDAEGKLSSVTEADGKTSTYVYDADGNRLIARDPSGVTLTVGDIELRVPAGSSFSTGTRFYSYNGRPIAERKATGGVSWLLTDEQGTTYASVDDNDEMTVRKRFQDPYGLPRGVPAGPWVDNHGFLGGYQNPTGLTHLGAREYDPATGSFITPDPLLDPGKPAHLNAYTYGFGNPLANSDPTGLEPQLSYCDKADDRRACLNYGYTASTGNASDDRYYGQYKSSSIWGCNWSRYCLASNRDVTRKGSKPPTRERAEAIYREYHTEGMTLQEILQLGWQMTGIPDIVDCSNDPTWGSCLGAALTIAPYLKGGKAIEALANSAKLGRVARFVGMIDDAVRGEDGLWDLARAACGVPHSFTGDTQVLMADGTAKPISEVKVGDEISNAGPDGKTIEHHKVTAVHVTQDDRDRVDLLLTGSDEPIRTTEHHQIWEARSHHWVEAGQLQAGDQVQTLGASATIAEVEHHSAAGATYDLSIDGLHMYYVLTKVTPVLVHNNGTWCGIGPAEAQEIIQNANRIGSGLKKDGGHRAADLVVDEISTSGVVTTLEGGDKVVRLLVQMPGEMDGKLGRFEWLVERGGSGYLVTHQRFVDGGSINGLPNKP</sequence>
<dbReference type="NCBIfam" id="TIGR01643">
    <property type="entry name" value="YD_repeat_2x"/>
    <property type="match status" value="3"/>
</dbReference>
<dbReference type="CDD" id="cd00081">
    <property type="entry name" value="Hint"/>
    <property type="match status" value="1"/>
</dbReference>
<keyword evidence="4" id="KW-1185">Reference proteome</keyword>
<dbReference type="Pfam" id="PF05593">
    <property type="entry name" value="RHS_repeat"/>
    <property type="match status" value="2"/>
</dbReference>
<dbReference type="Pfam" id="PF07591">
    <property type="entry name" value="PT-HINT"/>
    <property type="match status" value="1"/>
</dbReference>
<evidence type="ECO:0000313" key="3">
    <source>
        <dbReference type="EMBL" id="MBE1496348.1"/>
    </source>
</evidence>
<dbReference type="InterPro" id="IPR050708">
    <property type="entry name" value="T6SS_VgrG/RHS"/>
</dbReference>
<protein>
    <submittedName>
        <fullName evidence="3">RHS repeat-associated protein</fullName>
    </submittedName>
</protein>
<dbReference type="SUPFAM" id="SSF51294">
    <property type="entry name" value="Hedgehog/intein (Hint) domain"/>
    <property type="match status" value="1"/>
</dbReference>
<dbReference type="Proteomes" id="UP000631670">
    <property type="component" value="Unassembled WGS sequence"/>
</dbReference>
<comment type="caution">
    <text evidence="3">The sequence shown here is derived from an EMBL/GenBank/DDBJ whole genome shotgun (WGS) entry which is preliminary data.</text>
</comment>
<reference evidence="3 4" key="1">
    <citation type="submission" date="2020-10" db="EMBL/GenBank/DDBJ databases">
        <title>Sequencing the genomes of 1000 actinobacteria strains.</title>
        <authorList>
            <person name="Klenk H.-P."/>
        </authorList>
    </citation>
    <scope>NUCLEOTIDE SEQUENCE [LARGE SCALE GENOMIC DNA]</scope>
    <source>
        <strain evidence="3 4">DSM 44653</strain>
    </source>
</reference>
<dbReference type="InterPro" id="IPR031325">
    <property type="entry name" value="RHS_repeat"/>
</dbReference>
<feature type="signal peptide" evidence="2">
    <location>
        <begin position="1"/>
        <end position="31"/>
    </location>
</feature>
<feature type="compositionally biased region" description="Low complexity" evidence="1">
    <location>
        <begin position="1608"/>
        <end position="1621"/>
    </location>
</feature>
<name>A0ABR9HZH9_9PSEU</name>
<organism evidence="3 4">
    <name type="scientific">Amycolatopsis lexingtonensis</name>
    <dbReference type="NCBI Taxonomy" id="218822"/>
    <lineage>
        <taxon>Bacteria</taxon>
        <taxon>Bacillati</taxon>
        <taxon>Actinomycetota</taxon>
        <taxon>Actinomycetes</taxon>
        <taxon>Pseudonocardiales</taxon>
        <taxon>Pseudonocardiaceae</taxon>
        <taxon>Amycolatopsis</taxon>
    </lineage>
</organism>
<evidence type="ECO:0000313" key="4">
    <source>
        <dbReference type="Proteomes" id="UP000631670"/>
    </source>
</evidence>
<evidence type="ECO:0000256" key="1">
    <source>
        <dbReference type="SAM" id="MobiDB-lite"/>
    </source>
</evidence>
<dbReference type="NCBIfam" id="TIGR03696">
    <property type="entry name" value="Rhs_assc_core"/>
    <property type="match status" value="1"/>
</dbReference>
<dbReference type="InterPro" id="IPR022385">
    <property type="entry name" value="Rhs_assc_core"/>
</dbReference>
<feature type="chain" id="PRO_5045754732" evidence="2">
    <location>
        <begin position="32"/>
        <end position="2263"/>
    </location>
</feature>
<dbReference type="EMBL" id="JADBEG010000001">
    <property type="protein sequence ID" value="MBE1496348.1"/>
    <property type="molecule type" value="Genomic_DNA"/>
</dbReference>
<keyword evidence="2" id="KW-0732">Signal</keyword>
<dbReference type="Gene3D" id="2.180.10.10">
    <property type="entry name" value="RHS repeat-associated core"/>
    <property type="match status" value="1"/>
</dbReference>
<feature type="region of interest" description="Disordered" evidence="1">
    <location>
        <begin position="1601"/>
        <end position="1656"/>
    </location>
</feature>
<accession>A0ABR9HZH9</accession>
<dbReference type="PANTHER" id="PTHR32305">
    <property type="match status" value="1"/>
</dbReference>
<dbReference type="InterPro" id="IPR006530">
    <property type="entry name" value="YD"/>
</dbReference>
<evidence type="ECO:0000256" key="2">
    <source>
        <dbReference type="SAM" id="SignalP"/>
    </source>
</evidence>
<dbReference type="PANTHER" id="PTHR32305:SF17">
    <property type="entry name" value="TRNA NUCLEASE WAPA"/>
    <property type="match status" value="1"/>
</dbReference>
<proteinExistence type="predicted"/>
<dbReference type="Gene3D" id="2.170.16.10">
    <property type="entry name" value="Hedgehog/Intein (Hint) domain"/>
    <property type="match status" value="1"/>
</dbReference>